<dbReference type="CDD" id="cd00090">
    <property type="entry name" value="HTH_ARSR"/>
    <property type="match status" value="1"/>
</dbReference>
<evidence type="ECO:0000313" key="2">
    <source>
        <dbReference type="Proteomes" id="UP001149411"/>
    </source>
</evidence>
<organism evidence="1 2">
    <name type="scientific">Halorutilus salinus</name>
    <dbReference type="NCBI Taxonomy" id="2487751"/>
    <lineage>
        <taxon>Archaea</taxon>
        <taxon>Methanobacteriati</taxon>
        <taxon>Methanobacteriota</taxon>
        <taxon>Stenosarchaea group</taxon>
        <taxon>Halobacteria</taxon>
        <taxon>Halorutilales</taxon>
        <taxon>Halorutilaceae</taxon>
        <taxon>Halorutilus</taxon>
    </lineage>
</organism>
<accession>A0A9Q4C4J3</accession>
<dbReference type="AlphaFoldDB" id="A0A9Q4C4J3"/>
<dbReference type="InterPro" id="IPR036388">
    <property type="entry name" value="WH-like_DNA-bd_sf"/>
</dbReference>
<comment type="caution">
    <text evidence="1">The sequence shown here is derived from an EMBL/GenBank/DDBJ whole genome shotgun (WGS) entry which is preliminary data.</text>
</comment>
<sequence>MTRNEPSTADIFRLLGDDYAREILAAAEEPKTAQELSDATDASLTTVYRRLSTLKEHGLVDERSTVDPEASHKREFVTAVGAVHAELSDGSFSLTVEKRDELADSFTSLWSDIQDSR</sequence>
<dbReference type="InterPro" id="IPR011991">
    <property type="entry name" value="ArsR-like_HTH"/>
</dbReference>
<gene>
    <name evidence="1" type="ORF">EGH25_10195</name>
</gene>
<reference evidence="1" key="1">
    <citation type="submission" date="2022-09" db="EMBL/GenBank/DDBJ databases">
        <title>Haloadaptaus new haloarchaeum isolated from saline soil.</title>
        <authorList>
            <person name="Duran-Viseras A."/>
            <person name="Sanchez-Porro C."/>
            <person name="Ventosa A."/>
        </authorList>
    </citation>
    <scope>NUCLEOTIDE SEQUENCE</scope>
    <source>
        <strain evidence="1">F3-133</strain>
    </source>
</reference>
<proteinExistence type="predicted"/>
<dbReference type="EMBL" id="RKLV01000011">
    <property type="protein sequence ID" value="MCX2819717.1"/>
    <property type="molecule type" value="Genomic_DNA"/>
</dbReference>
<dbReference type="SUPFAM" id="SSF46785">
    <property type="entry name" value="Winged helix' DNA-binding domain"/>
    <property type="match status" value="1"/>
</dbReference>
<evidence type="ECO:0000313" key="1">
    <source>
        <dbReference type="EMBL" id="MCX2819717.1"/>
    </source>
</evidence>
<dbReference type="InterPro" id="IPR036390">
    <property type="entry name" value="WH_DNA-bd_sf"/>
</dbReference>
<keyword evidence="2" id="KW-1185">Reference proteome</keyword>
<protein>
    <submittedName>
        <fullName evidence="1">Helix-turn-helix domain-containing protein</fullName>
    </submittedName>
</protein>
<dbReference type="Gene3D" id="1.10.10.10">
    <property type="entry name" value="Winged helix-like DNA-binding domain superfamily/Winged helix DNA-binding domain"/>
    <property type="match status" value="1"/>
</dbReference>
<name>A0A9Q4C4J3_9EURY</name>
<dbReference type="RefSeq" id="WP_266088238.1">
    <property type="nucleotide sequence ID" value="NZ_RKLV01000011.1"/>
</dbReference>
<dbReference type="Proteomes" id="UP001149411">
    <property type="component" value="Unassembled WGS sequence"/>
</dbReference>
<dbReference type="Pfam" id="PF12840">
    <property type="entry name" value="HTH_20"/>
    <property type="match status" value="1"/>
</dbReference>